<keyword evidence="2" id="KW-1185">Reference proteome</keyword>
<name>A0A939JU21_9HYPH</name>
<dbReference type="RefSeq" id="WP_207259520.1">
    <property type="nucleotide sequence ID" value="NZ_JAFMPP010000045.1"/>
</dbReference>
<evidence type="ECO:0000313" key="2">
    <source>
        <dbReference type="Proteomes" id="UP000664122"/>
    </source>
</evidence>
<evidence type="ECO:0000313" key="1">
    <source>
        <dbReference type="EMBL" id="MBO0664608.1"/>
    </source>
</evidence>
<gene>
    <name evidence="1" type="ORF">J1C48_18760</name>
</gene>
<accession>A0A939JU21</accession>
<feature type="non-terminal residue" evidence="1">
    <location>
        <position position="128"/>
    </location>
</feature>
<reference evidence="1" key="1">
    <citation type="submission" date="2021-03" db="EMBL/GenBank/DDBJ databases">
        <title>Whole genome sequence of Jiella sp. CQZ9-1.</title>
        <authorList>
            <person name="Tuo L."/>
        </authorList>
    </citation>
    <scope>NUCLEOTIDE SEQUENCE</scope>
    <source>
        <strain evidence="1">CQZ9-1</strain>
    </source>
</reference>
<sequence length="128" mass="14731">MASPGANPDITVDEGHLQNNCSYFAHVESHLYQYVALFRLIKELAESEKAREEFWQGFMGSSFGHLIRWDVLNGAAKTARKDAKIYAERAKNGSFEDWVNQFGHDWFGYPVPWAQDGNAKAYNERWAR</sequence>
<dbReference type="EMBL" id="JAFMPP010000045">
    <property type="protein sequence ID" value="MBO0664608.1"/>
    <property type="molecule type" value="Genomic_DNA"/>
</dbReference>
<protein>
    <submittedName>
        <fullName evidence="1">Uncharacterized protein</fullName>
    </submittedName>
</protein>
<proteinExistence type="predicted"/>
<dbReference type="AlphaFoldDB" id="A0A939JU21"/>
<comment type="caution">
    <text evidence="1">The sequence shown here is derived from an EMBL/GenBank/DDBJ whole genome shotgun (WGS) entry which is preliminary data.</text>
</comment>
<dbReference type="Proteomes" id="UP000664122">
    <property type="component" value="Unassembled WGS sequence"/>
</dbReference>
<organism evidence="1 2">
    <name type="scientific">Jiella flava</name>
    <dbReference type="NCBI Taxonomy" id="2816857"/>
    <lineage>
        <taxon>Bacteria</taxon>
        <taxon>Pseudomonadati</taxon>
        <taxon>Pseudomonadota</taxon>
        <taxon>Alphaproteobacteria</taxon>
        <taxon>Hyphomicrobiales</taxon>
        <taxon>Aurantimonadaceae</taxon>
        <taxon>Jiella</taxon>
    </lineage>
</organism>